<keyword evidence="2" id="KW-0732">Signal</keyword>
<feature type="compositionally biased region" description="Basic and acidic residues" evidence="1">
    <location>
        <begin position="90"/>
        <end position="112"/>
    </location>
</feature>
<feature type="chain" id="PRO_5019158016" evidence="2">
    <location>
        <begin position="23"/>
        <end position="121"/>
    </location>
</feature>
<evidence type="ECO:0000256" key="1">
    <source>
        <dbReference type="SAM" id="MobiDB-lite"/>
    </source>
</evidence>
<dbReference type="EMBL" id="JADULK010000006">
    <property type="protein sequence ID" value="MBH1930818.1"/>
    <property type="molecule type" value="Genomic_DNA"/>
</dbReference>
<gene>
    <name evidence="3" type="ORF">I5U13_14270</name>
    <name evidence="4" type="ORF">NCTC10036_01559</name>
</gene>
<reference evidence="4 5" key="1">
    <citation type="submission" date="2018-12" db="EMBL/GenBank/DDBJ databases">
        <authorList>
            <consortium name="Pathogen Informatics"/>
        </authorList>
    </citation>
    <scope>NUCLEOTIDE SEQUENCE [LARGE SCALE GENOMIC DNA]</scope>
    <source>
        <strain evidence="4 5">NCTC10036</strain>
    </source>
</reference>
<evidence type="ECO:0000313" key="6">
    <source>
        <dbReference type="Proteomes" id="UP000624159"/>
    </source>
</evidence>
<dbReference type="EMBL" id="LR134493">
    <property type="protein sequence ID" value="VEI63577.1"/>
    <property type="molecule type" value="Genomic_DNA"/>
</dbReference>
<dbReference type="AlphaFoldDB" id="A0A448S736"/>
<evidence type="ECO:0000313" key="4">
    <source>
        <dbReference type="EMBL" id="VEI63577.1"/>
    </source>
</evidence>
<feature type="region of interest" description="Disordered" evidence="1">
    <location>
        <begin position="90"/>
        <end position="121"/>
    </location>
</feature>
<name>A0A448S736_SERRU</name>
<protein>
    <submittedName>
        <fullName evidence="4">Uncharacterized protein</fullName>
    </submittedName>
</protein>
<dbReference type="RefSeq" id="WP_126531019.1">
    <property type="nucleotide sequence ID" value="NZ_JADULK010000006.1"/>
</dbReference>
<reference evidence="3 6" key="2">
    <citation type="submission" date="2020-11" db="EMBL/GenBank/DDBJ databases">
        <title>Enhanced detection system for hospital associated transmission using whole genome sequencing surveillance.</title>
        <authorList>
            <person name="Harrison L.H."/>
            <person name="Van Tyne D."/>
            <person name="Marsh J.W."/>
            <person name="Griffith M.P."/>
            <person name="Snyder D.J."/>
            <person name="Cooper V.S."/>
            <person name="Mustapha M."/>
        </authorList>
    </citation>
    <scope>NUCLEOTIDE SEQUENCE [LARGE SCALE GENOMIC DNA]</scope>
    <source>
        <strain evidence="3 6">SER00230</strain>
    </source>
</reference>
<dbReference type="Proteomes" id="UP000281904">
    <property type="component" value="Chromosome"/>
</dbReference>
<organism evidence="4 5">
    <name type="scientific">Serratia rubidaea</name>
    <name type="common">Serratia marinorubra</name>
    <dbReference type="NCBI Taxonomy" id="61652"/>
    <lineage>
        <taxon>Bacteria</taxon>
        <taxon>Pseudomonadati</taxon>
        <taxon>Pseudomonadota</taxon>
        <taxon>Gammaproteobacteria</taxon>
        <taxon>Enterobacterales</taxon>
        <taxon>Yersiniaceae</taxon>
        <taxon>Serratia</taxon>
    </lineage>
</organism>
<evidence type="ECO:0000256" key="2">
    <source>
        <dbReference type="SAM" id="SignalP"/>
    </source>
</evidence>
<evidence type="ECO:0000313" key="3">
    <source>
        <dbReference type="EMBL" id="MBH1930818.1"/>
    </source>
</evidence>
<proteinExistence type="predicted"/>
<feature type="signal peptide" evidence="2">
    <location>
        <begin position="1"/>
        <end position="22"/>
    </location>
</feature>
<sequence>MKNVFILSALGLSLLASANVMAANNFPRDSRFSSTTGGEKILLEGDDGYRTSTYTQRDLDELINQQKNHGRELQQLRDGNRDKEREINELKRSLQEENRNKDRQIDELKRSLQELSNKVKG</sequence>
<dbReference type="Proteomes" id="UP000624159">
    <property type="component" value="Unassembled WGS sequence"/>
</dbReference>
<feature type="region of interest" description="Disordered" evidence="1">
    <location>
        <begin position="26"/>
        <end position="47"/>
    </location>
</feature>
<evidence type="ECO:0000313" key="5">
    <source>
        <dbReference type="Proteomes" id="UP000281904"/>
    </source>
</evidence>
<accession>A0A448S736</accession>
<keyword evidence="6" id="KW-1185">Reference proteome</keyword>